<dbReference type="EMBL" id="CP002628">
    <property type="protein sequence ID" value="AEB07891.1"/>
    <property type="molecule type" value="Genomic_DNA"/>
</dbReference>
<proteinExistence type="predicted"/>
<evidence type="ECO:0000313" key="2">
    <source>
        <dbReference type="Proteomes" id="UP000006851"/>
    </source>
</evidence>
<dbReference type="KEGG" id="cgo:Corgl_1796"/>
<keyword evidence="2" id="KW-1185">Reference proteome</keyword>
<dbReference type="eggNOG" id="ENOG5031UXF">
    <property type="taxonomic scope" value="Bacteria"/>
</dbReference>
<dbReference type="Proteomes" id="UP000006851">
    <property type="component" value="Chromosome"/>
</dbReference>
<dbReference type="HOGENOM" id="CLU_2449516_0_0_11"/>
<dbReference type="OrthoDB" id="3183694at2"/>
<evidence type="ECO:0000313" key="1">
    <source>
        <dbReference type="EMBL" id="AEB07891.1"/>
    </source>
</evidence>
<accession>F2N9E3</accession>
<organism evidence="1 2">
    <name type="scientific">Coriobacterium glomerans (strain ATCC 49209 / DSM 20642 / JCM 10262 / PW2)</name>
    <dbReference type="NCBI Taxonomy" id="700015"/>
    <lineage>
        <taxon>Bacteria</taxon>
        <taxon>Bacillati</taxon>
        <taxon>Actinomycetota</taxon>
        <taxon>Coriobacteriia</taxon>
        <taxon>Coriobacteriales</taxon>
        <taxon>Coriobacteriaceae</taxon>
        <taxon>Coriobacterium</taxon>
    </lineage>
</organism>
<sequence length="84" mass="9294">MTRNIAKGILVGAAIAAGSYIGYHIIGDEEFRSSVADSFQRARASSQQKLDAFNEDVALKRAKVTRNPGVNQGWVEKQWHEIGY</sequence>
<dbReference type="STRING" id="700015.Corgl_1796"/>
<protein>
    <submittedName>
        <fullName evidence="1">Uncharacterized protein</fullName>
    </submittedName>
</protein>
<reference evidence="2" key="1">
    <citation type="journal article" date="2013" name="Stand. Genomic Sci.">
        <title>Complete genome sequence of Coriobacterium glomerans type strain (PW2(T)) from the midgut of Pyrrhocoris apterus L. (red soldier bug).</title>
        <authorList>
            <person name="Stackebrandt E."/>
            <person name="Zeytun A."/>
            <person name="Lapidus A."/>
            <person name="Nolan M."/>
            <person name="Lucas S."/>
            <person name="Hammon N."/>
            <person name="Deshpande S."/>
            <person name="Cheng J.F."/>
            <person name="Tapia R."/>
            <person name="Goodwin L.A."/>
            <person name="Pitluck S."/>
            <person name="Liolios K."/>
            <person name="Pagani I."/>
            <person name="Ivanova N."/>
            <person name="Mavromatis K."/>
            <person name="Mikhailova N."/>
            <person name="Huntemann M."/>
            <person name="Pati A."/>
            <person name="Chen A."/>
            <person name="Palaniappan K."/>
            <person name="Chang Y.J."/>
            <person name="Land M."/>
            <person name="Hauser L."/>
            <person name="Rohde M."/>
            <person name="Pukall R."/>
            <person name="Goker M."/>
            <person name="Detter J.C."/>
            <person name="Woyke T."/>
            <person name="Bristow J."/>
            <person name="Eisen J.A."/>
            <person name="Markowitz V."/>
            <person name="Hugenholtz P."/>
            <person name="Kyrpides N.C."/>
            <person name="Klenk H.P."/>
        </authorList>
    </citation>
    <scope>NUCLEOTIDE SEQUENCE</scope>
    <source>
        <strain evidence="2">ATCC 49209 / DSM 20642 / JCM 10262 / PW2</strain>
    </source>
</reference>
<gene>
    <name evidence="1" type="ordered locus">Corgl_1796</name>
</gene>
<dbReference type="RefSeq" id="WP_013709633.1">
    <property type="nucleotide sequence ID" value="NC_015389.1"/>
</dbReference>
<name>F2N9E3_CORGP</name>
<dbReference type="AlphaFoldDB" id="F2N9E3"/>